<dbReference type="Proteomes" id="UP000037737">
    <property type="component" value="Unassembled WGS sequence"/>
</dbReference>
<keyword evidence="2" id="KW-1185">Reference proteome</keyword>
<evidence type="ECO:0000313" key="1">
    <source>
        <dbReference type="EMBL" id="KOS10075.1"/>
    </source>
</evidence>
<sequence length="85" mass="9073">MVVAYQPGEDMEHFGKVVDVDPVTGRVAIAVDWESKPDATELKAVSAGSVKFVISQPLPYRVSRARSGAAFNSSPVRSPQLVSVS</sequence>
<evidence type="ECO:0000313" key="2">
    <source>
        <dbReference type="Proteomes" id="UP000037737"/>
    </source>
</evidence>
<dbReference type="EMBL" id="LAVO01000013">
    <property type="protein sequence ID" value="KOS10075.1"/>
    <property type="molecule type" value="Genomic_DNA"/>
</dbReference>
<accession>A0A0M9VKH6</accession>
<proteinExistence type="predicted"/>
<dbReference type="AlphaFoldDB" id="A0A0M9VKH6"/>
<dbReference type="PATRIC" id="fig|84292.3.peg.2546"/>
<protein>
    <submittedName>
        <fullName evidence="1">Uncharacterized protein</fullName>
    </submittedName>
</protein>
<dbReference type="KEGG" id="mcw:A8L33_10560"/>
<comment type="caution">
    <text evidence="1">The sequence shown here is derived from an EMBL/GenBank/DDBJ whole genome shotgun (WGS) entry which is preliminary data.</text>
</comment>
<name>A0A0M9VKH6_9MICO</name>
<organism evidence="1 2">
    <name type="scientific">Microbacterium aurantiacum</name>
    <dbReference type="NCBI Taxonomy" id="162393"/>
    <lineage>
        <taxon>Bacteria</taxon>
        <taxon>Bacillati</taxon>
        <taxon>Actinomycetota</taxon>
        <taxon>Actinomycetes</taxon>
        <taxon>Micrococcales</taxon>
        <taxon>Microbacteriaceae</taxon>
        <taxon>Microbacterium</taxon>
    </lineage>
</organism>
<gene>
    <name evidence="1" type="ORF">XI38_12535</name>
</gene>
<reference evidence="1" key="1">
    <citation type="submission" date="2015-04" db="EMBL/GenBank/DDBJ databases">
        <title>Complete genome sequence of Microbacterium chocolatum SIT 101, a bacterium enantioselectively hydrolyzing mesomeric diesters.</title>
        <authorList>
            <person name="Li X."/>
            <person name="Xu Y."/>
        </authorList>
    </citation>
    <scope>NUCLEOTIDE SEQUENCE [LARGE SCALE GENOMIC DNA]</scope>
    <source>
        <strain evidence="1">SIT 101</strain>
    </source>
</reference>